<reference evidence="2" key="1">
    <citation type="submission" date="2018-06" db="EMBL/GenBank/DDBJ databases">
        <authorList>
            <person name="Zhirakovskaya E."/>
        </authorList>
    </citation>
    <scope>NUCLEOTIDE SEQUENCE</scope>
</reference>
<dbReference type="SUPFAM" id="SSF81606">
    <property type="entry name" value="PP2C-like"/>
    <property type="match status" value="1"/>
</dbReference>
<gene>
    <name evidence="2" type="ORF">MNBD_GAMMA26-538</name>
</gene>
<dbReference type="Gene3D" id="3.60.40.10">
    <property type="entry name" value="PPM-type phosphatase domain"/>
    <property type="match status" value="1"/>
</dbReference>
<proteinExistence type="predicted"/>
<evidence type="ECO:0000313" key="2">
    <source>
        <dbReference type="EMBL" id="VAX08335.1"/>
    </source>
</evidence>
<dbReference type="SMART" id="SM00331">
    <property type="entry name" value="PP2C_SIG"/>
    <property type="match status" value="1"/>
</dbReference>
<evidence type="ECO:0000259" key="1">
    <source>
        <dbReference type="PROSITE" id="PS51746"/>
    </source>
</evidence>
<accession>A0A3B1BPS2</accession>
<feature type="domain" description="PPM-type phosphatase" evidence="1">
    <location>
        <begin position="7"/>
        <end position="247"/>
    </location>
</feature>
<name>A0A3B1BPS2_9ZZZZ</name>
<organism evidence="2">
    <name type="scientific">hydrothermal vent metagenome</name>
    <dbReference type="NCBI Taxonomy" id="652676"/>
    <lineage>
        <taxon>unclassified sequences</taxon>
        <taxon>metagenomes</taxon>
        <taxon>ecological metagenomes</taxon>
    </lineage>
</organism>
<dbReference type="PROSITE" id="PS51746">
    <property type="entry name" value="PPM_2"/>
    <property type="match status" value="1"/>
</dbReference>
<dbReference type="InterPro" id="IPR036457">
    <property type="entry name" value="PPM-type-like_dom_sf"/>
</dbReference>
<dbReference type="CDD" id="cd00143">
    <property type="entry name" value="PP2Cc"/>
    <property type="match status" value="1"/>
</dbReference>
<dbReference type="EMBL" id="UOFX01000035">
    <property type="protein sequence ID" value="VAX08335.1"/>
    <property type="molecule type" value="Genomic_DNA"/>
</dbReference>
<sequence>MRDICYEIAKASLVGNRTINQDRCTQVEAVNSVLLCLADGMGGHPKGEVAAQILTDTCEQMFQAAHKPVPDPSAFLVDILRKAHGRIVIFGKKQSPHIKPRTTAAIVLIQDSTAYWVHAGDSRLYLFRNSAIFTRTTDHSYVELLRQQGAISARACATHPHRNYVTRCLGGGDRPVDFSCGEPVPLRPEDVILLCSDGLWGALDKETLTASLFASQSLSVSIKQMTMQAEATAAPDSDNVTAIAIRWIEGVPDQVLCPEPGKDASDDEEIILAQAIDDLRNTIKSFKP</sequence>
<dbReference type="AlphaFoldDB" id="A0A3B1BPS2"/>
<dbReference type="Pfam" id="PF13672">
    <property type="entry name" value="PP2C_2"/>
    <property type="match status" value="1"/>
</dbReference>
<dbReference type="SMART" id="SM00332">
    <property type="entry name" value="PP2Cc"/>
    <property type="match status" value="1"/>
</dbReference>
<dbReference type="InterPro" id="IPR001932">
    <property type="entry name" value="PPM-type_phosphatase-like_dom"/>
</dbReference>
<protein>
    <recommendedName>
        <fullName evidence="1">PPM-type phosphatase domain-containing protein</fullName>
    </recommendedName>
</protein>